<evidence type="ECO:0000256" key="1">
    <source>
        <dbReference type="SAM" id="MobiDB-lite"/>
    </source>
</evidence>
<dbReference type="HOGENOM" id="CLU_170913_1_0_5"/>
<feature type="region of interest" description="Disordered" evidence="1">
    <location>
        <begin position="1"/>
        <end position="20"/>
    </location>
</feature>
<proteinExistence type="predicted"/>
<feature type="transmembrane region" description="Helical" evidence="2">
    <location>
        <begin position="65"/>
        <end position="83"/>
    </location>
</feature>
<keyword evidence="2" id="KW-1133">Transmembrane helix</keyword>
<evidence type="ECO:0000313" key="4">
    <source>
        <dbReference type="Proteomes" id="UP000009319"/>
    </source>
</evidence>
<reference evidence="3 4" key="1">
    <citation type="journal article" date="2013" name="Genome Announc.">
        <title>Draft Genome Sequence of Rhizobium mesoamericanum STM3625, a Nitrogen-Fixing Symbiont of Mimosa pudica Isolated in French Guiana (South America).</title>
        <authorList>
            <person name="Moulin L."/>
            <person name="Mornico D."/>
            <person name="Melkonian R."/>
            <person name="Klonowska A."/>
        </authorList>
    </citation>
    <scope>NUCLEOTIDE SEQUENCE [LARGE SCALE GENOMIC DNA]</scope>
    <source>
        <strain evidence="3 4">STM3625</strain>
    </source>
</reference>
<dbReference type="eggNOG" id="ENOG5033BPE">
    <property type="taxonomic scope" value="Bacteria"/>
</dbReference>
<dbReference type="EMBL" id="CANI01000021">
    <property type="protein sequence ID" value="CCM76052.1"/>
    <property type="molecule type" value="Genomic_DNA"/>
</dbReference>
<evidence type="ECO:0000256" key="2">
    <source>
        <dbReference type="SAM" id="Phobius"/>
    </source>
</evidence>
<evidence type="ECO:0008006" key="5">
    <source>
        <dbReference type="Google" id="ProtNLM"/>
    </source>
</evidence>
<sequence length="93" mass="9967">MLPSDHERRSGSIKAPTDNTAGGVIDWLCLAAAPSFAVMAIVAITSGADMVCSAMQGPFPLDGMTTMYLLMCLFHLPPWLRLISGRVVESERA</sequence>
<dbReference type="AlphaFoldDB" id="K0PXH3"/>
<evidence type="ECO:0000313" key="3">
    <source>
        <dbReference type="EMBL" id="CCM76052.1"/>
    </source>
</evidence>
<comment type="caution">
    <text evidence="3">The sequence shown here is derived from an EMBL/GenBank/DDBJ whole genome shotgun (WGS) entry which is preliminary data.</text>
</comment>
<feature type="compositionally biased region" description="Basic and acidic residues" evidence="1">
    <location>
        <begin position="1"/>
        <end position="10"/>
    </location>
</feature>
<keyword evidence="2" id="KW-0472">Membrane</keyword>
<keyword evidence="2" id="KW-0812">Transmembrane</keyword>
<dbReference type="Proteomes" id="UP000009319">
    <property type="component" value="Unassembled WGS sequence"/>
</dbReference>
<keyword evidence="4" id="KW-1185">Reference proteome</keyword>
<dbReference type="STRING" id="1211777.BN77_3243"/>
<protein>
    <recommendedName>
        <fullName evidence="5">Transmembrane protein</fullName>
    </recommendedName>
</protein>
<feature type="transmembrane region" description="Helical" evidence="2">
    <location>
        <begin position="21"/>
        <end position="45"/>
    </location>
</feature>
<name>K0PXH3_9HYPH</name>
<gene>
    <name evidence="3" type="ORF">BN77_3243</name>
</gene>
<accession>K0PXH3</accession>
<organism evidence="3 4">
    <name type="scientific">Rhizobium mesoamericanum STM3625</name>
    <dbReference type="NCBI Taxonomy" id="1211777"/>
    <lineage>
        <taxon>Bacteria</taxon>
        <taxon>Pseudomonadati</taxon>
        <taxon>Pseudomonadota</taxon>
        <taxon>Alphaproteobacteria</taxon>
        <taxon>Hyphomicrobiales</taxon>
        <taxon>Rhizobiaceae</taxon>
        <taxon>Rhizobium/Agrobacterium group</taxon>
        <taxon>Rhizobium</taxon>
    </lineage>
</organism>
<dbReference type="RefSeq" id="WP_007533361.1">
    <property type="nucleotide sequence ID" value="NZ_HF536772.1"/>
</dbReference>